<evidence type="ECO:0000313" key="1">
    <source>
        <dbReference type="EMBL" id="SVD97643.1"/>
    </source>
</evidence>
<protein>
    <submittedName>
        <fullName evidence="1">Uncharacterized protein</fullName>
    </submittedName>
</protein>
<dbReference type="AlphaFoldDB" id="A0A382ZQE9"/>
<proteinExistence type="predicted"/>
<accession>A0A382ZQE9</accession>
<dbReference type="EMBL" id="UINC01185771">
    <property type="protein sequence ID" value="SVD97643.1"/>
    <property type="molecule type" value="Genomic_DNA"/>
</dbReference>
<reference evidence="1" key="1">
    <citation type="submission" date="2018-05" db="EMBL/GenBank/DDBJ databases">
        <authorList>
            <person name="Lanie J.A."/>
            <person name="Ng W.-L."/>
            <person name="Kazmierczak K.M."/>
            <person name="Andrzejewski T.M."/>
            <person name="Davidsen T.M."/>
            <person name="Wayne K.J."/>
            <person name="Tettelin H."/>
            <person name="Glass J.I."/>
            <person name="Rusch D."/>
            <person name="Podicherti R."/>
            <person name="Tsui H.-C.T."/>
            <person name="Winkler M.E."/>
        </authorList>
    </citation>
    <scope>NUCLEOTIDE SEQUENCE</scope>
</reference>
<dbReference type="Gene3D" id="1.10.10.2830">
    <property type="match status" value="1"/>
</dbReference>
<gene>
    <name evidence="1" type="ORF">METZ01_LOCUS450497</name>
</gene>
<name>A0A382ZQE9_9ZZZZ</name>
<dbReference type="SUPFAM" id="SSF109709">
    <property type="entry name" value="KorB DNA-binding domain-like"/>
    <property type="match status" value="1"/>
</dbReference>
<organism evidence="1">
    <name type="scientific">marine metagenome</name>
    <dbReference type="NCBI Taxonomy" id="408172"/>
    <lineage>
        <taxon>unclassified sequences</taxon>
        <taxon>metagenomes</taxon>
        <taxon>ecological metagenomes</taxon>
    </lineage>
</organism>
<sequence length="234" mass="26035">MNCLSISGDELRDLLLSVGSHQQQRRLSPVEVANLFQREINAGASVSDCARLVHLDGSTMVNRFLKLRELDPAIQHNVGWGQSGATIGFTIASEVAKLPRADHVPSVRAVLELSLKKNEVLQIVQVRRKTGRELESVIDQIVKTRPTFIKKYLFLGSITNENIKRHLLEKNQEERDNLLQLILIELALSDSEGARLGGDKFSIIGGEAFAERTKCLEPDFETAINNQLGKLVSE</sequence>